<organism evidence="5">
    <name type="scientific">Eucalyptus grandis</name>
    <name type="common">Flooded gum</name>
    <dbReference type="NCBI Taxonomy" id="71139"/>
    <lineage>
        <taxon>Eukaryota</taxon>
        <taxon>Viridiplantae</taxon>
        <taxon>Streptophyta</taxon>
        <taxon>Embryophyta</taxon>
        <taxon>Tracheophyta</taxon>
        <taxon>Spermatophyta</taxon>
        <taxon>Magnoliopsida</taxon>
        <taxon>eudicotyledons</taxon>
        <taxon>Gunneridae</taxon>
        <taxon>Pentapetalae</taxon>
        <taxon>rosids</taxon>
        <taxon>malvids</taxon>
        <taxon>Myrtales</taxon>
        <taxon>Myrtaceae</taxon>
        <taxon>Myrtoideae</taxon>
        <taxon>Eucalypteae</taxon>
        <taxon>Eucalyptus</taxon>
    </lineage>
</organism>
<dbReference type="InParanoid" id="A0A059CAS6"/>
<feature type="domain" description="Gnk2-homologous" evidence="4">
    <location>
        <begin position="29"/>
        <end position="137"/>
    </location>
</feature>
<evidence type="ECO:0000259" key="4">
    <source>
        <dbReference type="PROSITE" id="PS51473"/>
    </source>
</evidence>
<keyword evidence="1 3" id="KW-0732">Signal</keyword>
<reference evidence="5" key="1">
    <citation type="submission" date="2013-07" db="EMBL/GenBank/DDBJ databases">
        <title>The genome of Eucalyptus grandis.</title>
        <authorList>
            <person name="Schmutz J."/>
            <person name="Hayes R."/>
            <person name="Myburg A."/>
            <person name="Tuskan G."/>
            <person name="Grattapaglia D."/>
            <person name="Rokhsar D.S."/>
        </authorList>
    </citation>
    <scope>NUCLEOTIDE SEQUENCE</scope>
    <source>
        <tissue evidence="5">Leaf extractions</tissue>
    </source>
</reference>
<evidence type="ECO:0000256" key="1">
    <source>
        <dbReference type="ARBA" id="ARBA00022729"/>
    </source>
</evidence>
<dbReference type="PROSITE" id="PS51473">
    <property type="entry name" value="GNK2"/>
    <property type="match status" value="2"/>
</dbReference>
<accession>A0A059CAS6</accession>
<evidence type="ECO:0000256" key="3">
    <source>
        <dbReference type="SAM" id="SignalP"/>
    </source>
</evidence>
<dbReference type="Gene3D" id="3.30.430.20">
    <property type="entry name" value="Gnk2 domain, C-X8-C-X2-C motif"/>
    <property type="match status" value="2"/>
</dbReference>
<dbReference type="InterPro" id="IPR002902">
    <property type="entry name" value="GNK2"/>
</dbReference>
<feature type="chain" id="PRO_5001569092" description="Gnk2-homologous domain-containing protein" evidence="3">
    <location>
        <begin position="33"/>
        <end position="231"/>
    </location>
</feature>
<dbReference type="STRING" id="71139.A0A059CAS6"/>
<dbReference type="EMBL" id="KK198757">
    <property type="protein sequence ID" value="KCW75437.1"/>
    <property type="molecule type" value="Genomic_DNA"/>
</dbReference>
<dbReference type="PANTHER" id="PTHR32099:SF92">
    <property type="entry name" value="CYSTEINE-RICH RECEPTOR-LIKE PROTEIN KINASE 11"/>
    <property type="match status" value="1"/>
</dbReference>
<dbReference type="PANTHER" id="PTHR32099">
    <property type="entry name" value="CYSTEINE-RICH REPEAT SECRETORY PROTEIN"/>
    <property type="match status" value="1"/>
</dbReference>
<dbReference type="CDD" id="cd23509">
    <property type="entry name" value="Gnk2-like"/>
    <property type="match status" value="2"/>
</dbReference>
<sequence>MSRQPSSFPPLFLRLPTVLLCLHILAFDLSNTEHCYDTGNFTAASGYSNSKNRELVLSSLPCAMASNGGFYTGNVGNGSDVVYMLSFCRGDSSNDTCIRCISATAVDLIIKCPNQKAAYSKGTYNLPCFIRYSDSPMYSMKKTFLTLKFYRTSDILMDQDQFDWIWRNLTEKLAARASMTLDLKFAAGSTVLPNNQTMYSSLQCSPNLSQGDCQSCLGNALMIIKDVAMED</sequence>
<protein>
    <recommendedName>
        <fullName evidence="4">Gnk2-homologous domain-containing protein</fullName>
    </recommendedName>
</protein>
<feature type="domain" description="Gnk2-homologous" evidence="4">
    <location>
        <begin position="144"/>
        <end position="231"/>
    </location>
</feature>
<keyword evidence="2" id="KW-0677">Repeat</keyword>
<dbReference type="AlphaFoldDB" id="A0A059CAS6"/>
<evidence type="ECO:0000313" key="5">
    <source>
        <dbReference type="EMBL" id="KCW75437.1"/>
    </source>
</evidence>
<feature type="signal peptide" evidence="3">
    <location>
        <begin position="1"/>
        <end position="32"/>
    </location>
</feature>
<dbReference type="InterPro" id="IPR038408">
    <property type="entry name" value="GNK2_sf"/>
</dbReference>
<name>A0A059CAS6_EUCGR</name>
<gene>
    <name evidence="5" type="ORF">EUGRSUZ_E04201</name>
</gene>
<evidence type="ECO:0000256" key="2">
    <source>
        <dbReference type="ARBA" id="ARBA00022737"/>
    </source>
</evidence>
<dbReference type="Pfam" id="PF01657">
    <property type="entry name" value="Stress-antifung"/>
    <property type="match status" value="2"/>
</dbReference>
<proteinExistence type="predicted"/>
<dbReference type="Gramene" id="KCW75437">
    <property type="protein sequence ID" value="KCW75437"/>
    <property type="gene ID" value="EUGRSUZ_E04201"/>
</dbReference>